<dbReference type="Pfam" id="PF07883">
    <property type="entry name" value="Cupin_2"/>
    <property type="match status" value="1"/>
</dbReference>
<dbReference type="InterPro" id="IPR025499">
    <property type="entry name" value="KdgF"/>
</dbReference>
<dbReference type="PIRSF" id="PIRSF029883">
    <property type="entry name" value="KdgF"/>
    <property type="match status" value="1"/>
</dbReference>
<evidence type="ECO:0000259" key="1">
    <source>
        <dbReference type="Pfam" id="PF07883"/>
    </source>
</evidence>
<dbReference type="SUPFAM" id="SSF51182">
    <property type="entry name" value="RmlC-like cupins"/>
    <property type="match status" value="1"/>
</dbReference>
<dbReference type="InterPro" id="IPR052535">
    <property type="entry name" value="Bacilysin_H2HPP_isomerase"/>
</dbReference>
<sequence length="106" mass="11819">MFIKSDQVKEVVCGDGIRRKVLAYNPEMMMCEITFLKGAVGDVHSHPHTQTTYVLDGVFEFTIGEEKRVVYKGDSLLMPADVPHGTVALEDGVLLDIFSPMRADFL</sequence>
<protein>
    <submittedName>
        <fullName evidence="2">Cupin domain-containing protein</fullName>
    </submittedName>
</protein>
<dbReference type="InterPro" id="IPR014710">
    <property type="entry name" value="RmlC-like_jellyroll"/>
</dbReference>
<gene>
    <name evidence="2" type="ORF">SAMN05421804_101345</name>
</gene>
<name>A0A1G8GS41_9CLOT</name>
<feature type="domain" description="Cupin type-2" evidence="1">
    <location>
        <begin position="33"/>
        <end position="95"/>
    </location>
</feature>
<organism evidence="2 3">
    <name type="scientific">Proteiniclasticum ruminis</name>
    <dbReference type="NCBI Taxonomy" id="398199"/>
    <lineage>
        <taxon>Bacteria</taxon>
        <taxon>Bacillati</taxon>
        <taxon>Bacillota</taxon>
        <taxon>Clostridia</taxon>
        <taxon>Eubacteriales</taxon>
        <taxon>Clostridiaceae</taxon>
        <taxon>Proteiniclasticum</taxon>
    </lineage>
</organism>
<dbReference type="PANTHER" id="PTHR40112">
    <property type="entry name" value="H2HPP ISOMERASE"/>
    <property type="match status" value="1"/>
</dbReference>
<dbReference type="EMBL" id="FNDZ01000001">
    <property type="protein sequence ID" value="SDH97110.1"/>
    <property type="molecule type" value="Genomic_DNA"/>
</dbReference>
<evidence type="ECO:0000313" key="2">
    <source>
        <dbReference type="EMBL" id="SDH97110.1"/>
    </source>
</evidence>
<dbReference type="Proteomes" id="UP000183255">
    <property type="component" value="Unassembled WGS sequence"/>
</dbReference>
<dbReference type="Gene3D" id="2.60.120.10">
    <property type="entry name" value="Jelly Rolls"/>
    <property type="match status" value="1"/>
</dbReference>
<dbReference type="PANTHER" id="PTHR40112:SF1">
    <property type="entry name" value="H2HPP ISOMERASE"/>
    <property type="match status" value="1"/>
</dbReference>
<accession>A0A1G8GS41</accession>
<dbReference type="RefSeq" id="WP_031573286.1">
    <property type="nucleotide sequence ID" value="NZ_DAMANS010000029.1"/>
</dbReference>
<reference evidence="2 3" key="1">
    <citation type="submission" date="2016-10" db="EMBL/GenBank/DDBJ databases">
        <authorList>
            <person name="de Groot N.N."/>
        </authorList>
    </citation>
    <scope>NUCLEOTIDE SEQUENCE [LARGE SCALE GENOMIC DNA]</scope>
    <source>
        <strain evidence="2 3">CGMCC 1.5058</strain>
    </source>
</reference>
<dbReference type="AlphaFoldDB" id="A0A1G8GS41"/>
<dbReference type="InterPro" id="IPR011051">
    <property type="entry name" value="RmlC_Cupin_sf"/>
</dbReference>
<evidence type="ECO:0000313" key="3">
    <source>
        <dbReference type="Proteomes" id="UP000183255"/>
    </source>
</evidence>
<dbReference type="InterPro" id="IPR013096">
    <property type="entry name" value="Cupin_2"/>
</dbReference>
<proteinExistence type="predicted"/>
<dbReference type="CDD" id="cd02238">
    <property type="entry name" value="cupin_KdgF"/>
    <property type="match status" value="1"/>
</dbReference>